<dbReference type="InterPro" id="IPR009476">
    <property type="entry name" value="DUF1097"/>
</dbReference>
<protein>
    <submittedName>
        <fullName evidence="2">DUF1097 domain-containing protein</fullName>
    </submittedName>
</protein>
<accession>A0A8J8PBK7</accession>
<dbReference type="OrthoDB" id="350927at2157"/>
<feature type="transmembrane region" description="Helical" evidence="1">
    <location>
        <begin position="119"/>
        <end position="139"/>
    </location>
</feature>
<comment type="caution">
    <text evidence="2">The sequence shown here is derived from an EMBL/GenBank/DDBJ whole genome shotgun (WGS) entry which is preliminary data.</text>
</comment>
<dbReference type="RefSeq" id="WP_142978310.1">
    <property type="nucleotide sequence ID" value="NZ_RKLU01000001.1"/>
</dbReference>
<feature type="transmembrane region" description="Helical" evidence="1">
    <location>
        <begin position="64"/>
        <end position="82"/>
    </location>
</feature>
<feature type="transmembrane region" description="Helical" evidence="1">
    <location>
        <begin position="146"/>
        <end position="163"/>
    </location>
</feature>
<dbReference type="Pfam" id="PF06496">
    <property type="entry name" value="DUF1097"/>
    <property type="match status" value="1"/>
</dbReference>
<dbReference type="EMBL" id="RKLU01000001">
    <property type="protein sequence ID" value="TQQ83404.1"/>
    <property type="molecule type" value="Genomic_DNA"/>
</dbReference>
<dbReference type="AlphaFoldDB" id="A0A8J8PBK7"/>
<evidence type="ECO:0000256" key="1">
    <source>
        <dbReference type="SAM" id="Phobius"/>
    </source>
</evidence>
<gene>
    <name evidence="2" type="ORF">EGH24_01010</name>
</gene>
<keyword evidence="3" id="KW-1185">Reference proteome</keyword>
<reference evidence="2" key="1">
    <citation type="submission" date="2019-02" db="EMBL/GenBank/DDBJ databases">
        <title>Halonotius sp. a new haloarchaeum isolated from saline soil.</title>
        <authorList>
            <person name="Duran-Viseras A."/>
            <person name="Sanchez-Porro C."/>
            <person name="Ventosa A."/>
        </authorList>
    </citation>
    <scope>NUCLEOTIDE SEQUENCE</scope>
    <source>
        <strain evidence="2">F15B</strain>
    </source>
</reference>
<evidence type="ECO:0000313" key="2">
    <source>
        <dbReference type="EMBL" id="TQQ83404.1"/>
    </source>
</evidence>
<organism evidence="2 3">
    <name type="scientific">Halonotius terrestris</name>
    <dbReference type="NCBI Taxonomy" id="2487750"/>
    <lineage>
        <taxon>Archaea</taxon>
        <taxon>Methanobacteriati</taxon>
        <taxon>Methanobacteriota</taxon>
        <taxon>Stenosarchaea group</taxon>
        <taxon>Halobacteria</taxon>
        <taxon>Halobacteriales</taxon>
        <taxon>Haloferacaceae</taxon>
        <taxon>Halonotius</taxon>
    </lineage>
</organism>
<keyword evidence="1" id="KW-0472">Membrane</keyword>
<keyword evidence="1" id="KW-1133">Transmembrane helix</keyword>
<sequence length="171" mass="17572">MRVVDWSAATEWNKGWSLAIVFGLASIPWTYGFVAGMKIPLWPSFIASATFYAAGSGLDGLRKAYSANLAGILYAAATLFIVETLFGGGVVALSVVVGAFMLLASLHEFVPLLSFTPGAFFGYATMFSVNAAEATAFGVTGLPGETLAAVVSMLIGAGIGLGTDELSSAIA</sequence>
<proteinExistence type="predicted"/>
<keyword evidence="1" id="KW-0812">Transmembrane</keyword>
<feature type="transmembrane region" description="Helical" evidence="1">
    <location>
        <begin position="41"/>
        <end position="58"/>
    </location>
</feature>
<feature type="transmembrane region" description="Helical" evidence="1">
    <location>
        <begin position="15"/>
        <end position="34"/>
    </location>
</feature>
<dbReference type="Proteomes" id="UP000705823">
    <property type="component" value="Unassembled WGS sequence"/>
</dbReference>
<name>A0A8J8PBK7_9EURY</name>
<evidence type="ECO:0000313" key="3">
    <source>
        <dbReference type="Proteomes" id="UP000705823"/>
    </source>
</evidence>